<sequence length="55" mass="6027">MTKHPFSDEEDDEMPPLLLDPQSDSEPRGSIVPALLFALVFALAMGGYLYFVVGV</sequence>
<comment type="caution">
    <text evidence="3">The sequence shown here is derived from an EMBL/GenBank/DDBJ whole genome shotgun (WGS) entry which is preliminary data.</text>
</comment>
<evidence type="ECO:0000313" key="4">
    <source>
        <dbReference type="Proteomes" id="UP001298424"/>
    </source>
</evidence>
<evidence type="ECO:0000313" key="3">
    <source>
        <dbReference type="EMBL" id="MCG6504956.1"/>
    </source>
</evidence>
<protein>
    <submittedName>
        <fullName evidence="3">Uncharacterized protein</fullName>
    </submittedName>
</protein>
<keyword evidence="4" id="KW-1185">Reference proteome</keyword>
<reference evidence="3 4" key="1">
    <citation type="submission" date="2022-02" db="EMBL/GenBank/DDBJ databases">
        <title>Genome sequence data of Kingella unionensis sp. nov. strain CICC 24913 (CCUG 75125).</title>
        <authorList>
            <person name="Xiao M."/>
        </authorList>
    </citation>
    <scope>NUCLEOTIDE SEQUENCE [LARGE SCALE GENOMIC DNA]</scope>
    <source>
        <strain evidence="3 4">CICC 24913</strain>
    </source>
</reference>
<feature type="region of interest" description="Disordered" evidence="1">
    <location>
        <begin position="1"/>
        <end position="27"/>
    </location>
</feature>
<evidence type="ECO:0000256" key="2">
    <source>
        <dbReference type="SAM" id="Phobius"/>
    </source>
</evidence>
<keyword evidence="2" id="KW-1133">Transmembrane helix</keyword>
<dbReference type="Proteomes" id="UP001298424">
    <property type="component" value="Unassembled WGS sequence"/>
</dbReference>
<gene>
    <name evidence="3" type="ORF">MB824_10665</name>
</gene>
<dbReference type="EMBL" id="JAKOOW010000037">
    <property type="protein sequence ID" value="MCG6504956.1"/>
    <property type="molecule type" value="Genomic_DNA"/>
</dbReference>
<dbReference type="RefSeq" id="WP_238748516.1">
    <property type="nucleotide sequence ID" value="NZ_JAKOOW010000037.1"/>
</dbReference>
<keyword evidence="2" id="KW-0812">Transmembrane</keyword>
<name>A0ABS9NS43_9NEIS</name>
<evidence type="ECO:0000256" key="1">
    <source>
        <dbReference type="SAM" id="MobiDB-lite"/>
    </source>
</evidence>
<keyword evidence="2" id="KW-0472">Membrane</keyword>
<feature type="transmembrane region" description="Helical" evidence="2">
    <location>
        <begin position="31"/>
        <end position="53"/>
    </location>
</feature>
<accession>A0ABS9NS43</accession>
<proteinExistence type="predicted"/>
<organism evidence="3 4">
    <name type="scientific">Kingella pumchi</name>
    <dbReference type="NCBI Taxonomy" id="2779506"/>
    <lineage>
        <taxon>Bacteria</taxon>
        <taxon>Pseudomonadati</taxon>
        <taxon>Pseudomonadota</taxon>
        <taxon>Betaproteobacteria</taxon>
        <taxon>Neisseriales</taxon>
        <taxon>Neisseriaceae</taxon>
        <taxon>Kingella</taxon>
    </lineage>
</organism>